<evidence type="ECO:0000313" key="2">
    <source>
        <dbReference type="Proteomes" id="UP000317429"/>
    </source>
</evidence>
<keyword evidence="2" id="KW-1185">Reference proteome</keyword>
<accession>A0A518DCA3</accession>
<sequence>MLQGVGKLRQLESLTFYTTRVDCEGLEHLAGLQGLANFGFWKGDRGEYAENYSEACIAVFAELPSISSLNLHALPLSAAAIDTLPVNDKIKRVSFGEGVPFQPILEYAQKIPHAKISVGTEGWKLSEGAVVLPYHVKDDDLRNLRSVRGLLSLRFAGTTDLTDAGLAYLVGTKLKQLSLLNANQVTDAGIEHVSKIRTLESLDLRDCSQVTDASIEHLRQLPNLRTVKSFGTRIDRDAFKAALPQCEIE</sequence>
<evidence type="ECO:0000313" key="1">
    <source>
        <dbReference type="EMBL" id="QDU89121.1"/>
    </source>
</evidence>
<dbReference type="GO" id="GO:0019005">
    <property type="term" value="C:SCF ubiquitin ligase complex"/>
    <property type="evidence" value="ECO:0007669"/>
    <property type="project" value="TreeGrafter"/>
</dbReference>
<dbReference type="Gene3D" id="3.80.10.10">
    <property type="entry name" value="Ribonuclease Inhibitor"/>
    <property type="match status" value="1"/>
</dbReference>
<dbReference type="AlphaFoldDB" id="A0A518DCA3"/>
<dbReference type="EMBL" id="CP036291">
    <property type="protein sequence ID" value="QDU89121.1"/>
    <property type="molecule type" value="Genomic_DNA"/>
</dbReference>
<dbReference type="KEGG" id="pnd:Pla175_25070"/>
<protein>
    <recommendedName>
        <fullName evidence="3">Leucine Rich repeats (2 copies)</fullName>
    </recommendedName>
</protein>
<reference evidence="1 2" key="1">
    <citation type="submission" date="2019-02" db="EMBL/GenBank/DDBJ databases">
        <title>Deep-cultivation of Planctomycetes and their phenomic and genomic characterization uncovers novel biology.</title>
        <authorList>
            <person name="Wiegand S."/>
            <person name="Jogler M."/>
            <person name="Boedeker C."/>
            <person name="Pinto D."/>
            <person name="Vollmers J."/>
            <person name="Rivas-Marin E."/>
            <person name="Kohn T."/>
            <person name="Peeters S.H."/>
            <person name="Heuer A."/>
            <person name="Rast P."/>
            <person name="Oberbeckmann S."/>
            <person name="Bunk B."/>
            <person name="Jeske O."/>
            <person name="Meyerdierks A."/>
            <person name="Storesund J.E."/>
            <person name="Kallscheuer N."/>
            <person name="Luecker S."/>
            <person name="Lage O.M."/>
            <person name="Pohl T."/>
            <person name="Merkel B.J."/>
            <person name="Hornburger P."/>
            <person name="Mueller R.-W."/>
            <person name="Bruemmer F."/>
            <person name="Labrenz M."/>
            <person name="Spormann A.M."/>
            <person name="Op den Camp H."/>
            <person name="Overmann J."/>
            <person name="Amann R."/>
            <person name="Jetten M.S.M."/>
            <person name="Mascher T."/>
            <person name="Medema M.H."/>
            <person name="Devos D.P."/>
            <person name="Kaster A.-K."/>
            <person name="Ovreas L."/>
            <person name="Rohde M."/>
            <person name="Galperin M.Y."/>
            <person name="Jogler C."/>
        </authorList>
    </citation>
    <scope>NUCLEOTIDE SEQUENCE [LARGE SCALE GENOMIC DNA]</scope>
    <source>
        <strain evidence="1 2">Pla175</strain>
    </source>
</reference>
<dbReference type="SMART" id="SM00367">
    <property type="entry name" value="LRR_CC"/>
    <property type="match status" value="2"/>
</dbReference>
<proteinExistence type="predicted"/>
<dbReference type="GO" id="GO:0031146">
    <property type="term" value="P:SCF-dependent proteasomal ubiquitin-dependent protein catabolic process"/>
    <property type="evidence" value="ECO:0007669"/>
    <property type="project" value="TreeGrafter"/>
</dbReference>
<dbReference type="Proteomes" id="UP000317429">
    <property type="component" value="Chromosome"/>
</dbReference>
<dbReference type="InterPro" id="IPR032675">
    <property type="entry name" value="LRR_dom_sf"/>
</dbReference>
<name>A0A518DCA3_9BACT</name>
<dbReference type="InterPro" id="IPR006553">
    <property type="entry name" value="Leu-rich_rpt_Cys-con_subtyp"/>
</dbReference>
<organism evidence="1 2">
    <name type="scientific">Pirellulimonas nuda</name>
    <dbReference type="NCBI Taxonomy" id="2528009"/>
    <lineage>
        <taxon>Bacteria</taxon>
        <taxon>Pseudomonadati</taxon>
        <taxon>Planctomycetota</taxon>
        <taxon>Planctomycetia</taxon>
        <taxon>Pirellulales</taxon>
        <taxon>Lacipirellulaceae</taxon>
        <taxon>Pirellulimonas</taxon>
    </lineage>
</organism>
<evidence type="ECO:0008006" key="3">
    <source>
        <dbReference type="Google" id="ProtNLM"/>
    </source>
</evidence>
<dbReference type="PANTHER" id="PTHR13318">
    <property type="entry name" value="PARTNER OF PAIRED, ISOFORM B-RELATED"/>
    <property type="match status" value="1"/>
</dbReference>
<dbReference type="SUPFAM" id="SSF52047">
    <property type="entry name" value="RNI-like"/>
    <property type="match status" value="1"/>
</dbReference>
<gene>
    <name evidence="1" type="ORF">Pla175_25070</name>
</gene>